<protein>
    <submittedName>
        <fullName evidence="2">Uncharacterized protein</fullName>
    </submittedName>
</protein>
<dbReference type="EMBL" id="MAVT02000180">
    <property type="protein sequence ID" value="POS78518.1"/>
    <property type="molecule type" value="Genomic_DNA"/>
</dbReference>
<organism evidence="2 3">
    <name type="scientific">Diaporthe helianthi</name>
    <dbReference type="NCBI Taxonomy" id="158607"/>
    <lineage>
        <taxon>Eukaryota</taxon>
        <taxon>Fungi</taxon>
        <taxon>Dikarya</taxon>
        <taxon>Ascomycota</taxon>
        <taxon>Pezizomycotina</taxon>
        <taxon>Sordariomycetes</taxon>
        <taxon>Sordariomycetidae</taxon>
        <taxon>Diaporthales</taxon>
        <taxon>Diaporthaceae</taxon>
        <taxon>Diaporthe</taxon>
    </lineage>
</organism>
<proteinExistence type="predicted"/>
<dbReference type="InParanoid" id="A0A2P5I7N1"/>
<name>A0A2P5I7N1_DIAHE</name>
<keyword evidence="3" id="KW-1185">Reference proteome</keyword>
<accession>A0A2P5I7N1</accession>
<evidence type="ECO:0000256" key="1">
    <source>
        <dbReference type="SAM" id="MobiDB-lite"/>
    </source>
</evidence>
<evidence type="ECO:0000313" key="3">
    <source>
        <dbReference type="Proteomes" id="UP000094444"/>
    </source>
</evidence>
<feature type="compositionally biased region" description="Basic residues" evidence="1">
    <location>
        <begin position="152"/>
        <end position="163"/>
    </location>
</feature>
<feature type="region of interest" description="Disordered" evidence="1">
    <location>
        <begin position="38"/>
        <end position="65"/>
    </location>
</feature>
<sequence length="163" mass="17599">MMRASAFRSTCQAAACCCLRATSTQPALPSCAVRQQQQRRNYASGPGQHSKGHRHMETPNKSGNLPLLIAGASLLLVGATYTISRGQPDDVKHNDHAAQAGGRYTHGREQQQQEGSTASAHDDNNNKIKADLPPDAPNRPENLAVSEEKMKTKPPSKRVHPQG</sequence>
<reference evidence="2" key="1">
    <citation type="submission" date="2017-09" db="EMBL/GenBank/DDBJ databases">
        <title>Polyketide synthases of a Diaporthe helianthi virulent isolate.</title>
        <authorList>
            <person name="Baroncelli R."/>
        </authorList>
    </citation>
    <scope>NUCLEOTIDE SEQUENCE [LARGE SCALE GENOMIC DNA]</scope>
    <source>
        <strain evidence="2">7/96</strain>
    </source>
</reference>
<feature type="compositionally biased region" description="Basic and acidic residues" evidence="1">
    <location>
        <begin position="120"/>
        <end position="132"/>
    </location>
</feature>
<comment type="caution">
    <text evidence="2">The sequence shown here is derived from an EMBL/GenBank/DDBJ whole genome shotgun (WGS) entry which is preliminary data.</text>
</comment>
<dbReference type="OrthoDB" id="4590707at2759"/>
<dbReference type="Proteomes" id="UP000094444">
    <property type="component" value="Unassembled WGS sequence"/>
</dbReference>
<evidence type="ECO:0000313" key="2">
    <source>
        <dbReference type="EMBL" id="POS78518.1"/>
    </source>
</evidence>
<dbReference type="AlphaFoldDB" id="A0A2P5I7N1"/>
<feature type="compositionally biased region" description="Basic and acidic residues" evidence="1">
    <location>
        <begin position="87"/>
        <end position="96"/>
    </location>
</feature>
<gene>
    <name evidence="2" type="ORF">DHEL01_v203097</name>
</gene>
<feature type="region of interest" description="Disordered" evidence="1">
    <location>
        <begin position="85"/>
        <end position="163"/>
    </location>
</feature>